<keyword evidence="3" id="KW-1003">Cell membrane</keyword>
<comment type="caution">
    <text evidence="9">The sequence shown here is derived from an EMBL/GenBank/DDBJ whole genome shotgun (WGS) entry which is preliminary data.</text>
</comment>
<comment type="subcellular location">
    <subcellularLocation>
        <location evidence="1">Cell membrane</location>
        <topology evidence="1">Multi-pass membrane protein</topology>
    </subcellularLocation>
</comment>
<evidence type="ECO:0000256" key="7">
    <source>
        <dbReference type="SAM" id="Phobius"/>
    </source>
</evidence>
<feature type="transmembrane region" description="Helical" evidence="7">
    <location>
        <begin position="310"/>
        <end position="327"/>
    </location>
</feature>
<dbReference type="Proteomes" id="UP000238823">
    <property type="component" value="Unassembled WGS sequence"/>
</dbReference>
<dbReference type="Pfam" id="PF07690">
    <property type="entry name" value="MFS_1"/>
    <property type="match status" value="1"/>
</dbReference>
<dbReference type="GO" id="GO:0005886">
    <property type="term" value="C:plasma membrane"/>
    <property type="evidence" value="ECO:0007669"/>
    <property type="project" value="UniProtKB-SubCell"/>
</dbReference>
<dbReference type="AlphaFoldDB" id="A0A2S9XTK3"/>
<keyword evidence="4 7" id="KW-0812">Transmembrane</keyword>
<dbReference type="PROSITE" id="PS50850">
    <property type="entry name" value="MFS"/>
    <property type="match status" value="1"/>
</dbReference>
<dbReference type="InterPro" id="IPR004638">
    <property type="entry name" value="EmrB-like"/>
</dbReference>
<name>A0A2S9XTK3_9BACT</name>
<dbReference type="InterPro" id="IPR036259">
    <property type="entry name" value="MFS_trans_sf"/>
</dbReference>
<feature type="transmembrane region" description="Helical" evidence="7">
    <location>
        <begin position="21"/>
        <end position="43"/>
    </location>
</feature>
<evidence type="ECO:0000256" key="4">
    <source>
        <dbReference type="ARBA" id="ARBA00022692"/>
    </source>
</evidence>
<feature type="transmembrane region" description="Helical" evidence="7">
    <location>
        <begin position="63"/>
        <end position="80"/>
    </location>
</feature>
<feature type="transmembrane region" description="Helical" evidence="7">
    <location>
        <begin position="175"/>
        <end position="197"/>
    </location>
</feature>
<feature type="transmembrane region" description="Helical" evidence="7">
    <location>
        <begin position="232"/>
        <end position="254"/>
    </location>
</feature>
<sequence>MHQRTRPAATQPGIPAQTWKIAAVTGAGALMAMLDSTVANLALESVRADFAVTLSLVQWVSSGYLIALTVSLPATAWLASRYGYGRVWRAALAAFVLTSASCGAAPDPLTLIAARFVQGLAAGLMIPAGQAVLGSVAKPNQLGRLMGTIGLVVALGPAVGPAVGGVILEFVSWRWLFWINIPFGVAALVAARGLVPVGSTDADRRLDRGGLAMLGLGLPLLLFGAAEAASTGATTTAVTAIVVGGVMIVGFVFVTLDASHPLIDLRLLRCKTFAAATATTGLTGANMYGGLLILPLYLQLVAERSLAETGLILLAMGLGSALILPVAGSLSDRLGAGQVSLVGVGLLVITTTPLLAPQPPSRGLLTLLLVARGMGLALAQMPAMTAAYASVSAERMGDAATLVNIVQRLGGALGAIGLAVAVAHGGGSFTSAFILLTAIGALTLVPAANMRPRR</sequence>
<evidence type="ECO:0000256" key="6">
    <source>
        <dbReference type="ARBA" id="ARBA00023136"/>
    </source>
</evidence>
<keyword evidence="5 7" id="KW-1133">Transmembrane helix</keyword>
<evidence type="ECO:0000313" key="10">
    <source>
        <dbReference type="Proteomes" id="UP000238823"/>
    </source>
</evidence>
<dbReference type="InterPro" id="IPR011701">
    <property type="entry name" value="MFS"/>
</dbReference>
<feature type="transmembrane region" description="Helical" evidence="7">
    <location>
        <begin position="87"/>
        <end position="106"/>
    </location>
</feature>
<dbReference type="InterPro" id="IPR020846">
    <property type="entry name" value="MFS_dom"/>
</dbReference>
<dbReference type="PRINTS" id="PR01036">
    <property type="entry name" value="TCRTETB"/>
</dbReference>
<evidence type="ECO:0000256" key="2">
    <source>
        <dbReference type="ARBA" id="ARBA00022448"/>
    </source>
</evidence>
<gene>
    <name evidence="9" type="primary">emrB</name>
    <name evidence="9" type="ORF">ENSA7_68650</name>
</gene>
<dbReference type="Gene3D" id="1.20.1250.20">
    <property type="entry name" value="MFS general substrate transporter like domains"/>
    <property type="match status" value="2"/>
</dbReference>
<accession>A0A2S9XTK3</accession>
<keyword evidence="2" id="KW-0813">Transport</keyword>
<feature type="transmembrane region" description="Helical" evidence="7">
    <location>
        <begin position="145"/>
        <end position="163"/>
    </location>
</feature>
<organism evidence="9 10">
    <name type="scientific">Enhygromyxa salina</name>
    <dbReference type="NCBI Taxonomy" id="215803"/>
    <lineage>
        <taxon>Bacteria</taxon>
        <taxon>Pseudomonadati</taxon>
        <taxon>Myxococcota</taxon>
        <taxon>Polyangia</taxon>
        <taxon>Nannocystales</taxon>
        <taxon>Nannocystaceae</taxon>
        <taxon>Enhygromyxa</taxon>
    </lineage>
</organism>
<evidence type="ECO:0000256" key="3">
    <source>
        <dbReference type="ARBA" id="ARBA00022475"/>
    </source>
</evidence>
<feature type="transmembrane region" description="Helical" evidence="7">
    <location>
        <begin position="368"/>
        <end position="389"/>
    </location>
</feature>
<evidence type="ECO:0000256" key="5">
    <source>
        <dbReference type="ARBA" id="ARBA00022989"/>
    </source>
</evidence>
<dbReference type="PANTHER" id="PTHR42718:SF46">
    <property type="entry name" value="BLR6921 PROTEIN"/>
    <property type="match status" value="1"/>
</dbReference>
<proteinExistence type="predicted"/>
<feature type="transmembrane region" description="Helical" evidence="7">
    <location>
        <begin position="429"/>
        <end position="448"/>
    </location>
</feature>
<feature type="transmembrane region" description="Helical" evidence="7">
    <location>
        <begin position="275"/>
        <end position="298"/>
    </location>
</feature>
<dbReference type="NCBIfam" id="TIGR00711">
    <property type="entry name" value="efflux_EmrB"/>
    <property type="match status" value="1"/>
</dbReference>
<evidence type="ECO:0000259" key="8">
    <source>
        <dbReference type="PROSITE" id="PS50850"/>
    </source>
</evidence>
<feature type="transmembrane region" description="Helical" evidence="7">
    <location>
        <begin position="209"/>
        <end position="226"/>
    </location>
</feature>
<feature type="domain" description="Major facilitator superfamily (MFS) profile" evidence="8">
    <location>
        <begin position="21"/>
        <end position="454"/>
    </location>
</feature>
<evidence type="ECO:0000256" key="1">
    <source>
        <dbReference type="ARBA" id="ARBA00004651"/>
    </source>
</evidence>
<dbReference type="PANTHER" id="PTHR42718">
    <property type="entry name" value="MAJOR FACILITATOR SUPERFAMILY MULTIDRUG TRANSPORTER MFSC"/>
    <property type="match status" value="1"/>
</dbReference>
<feature type="transmembrane region" description="Helical" evidence="7">
    <location>
        <begin position="401"/>
        <end position="423"/>
    </location>
</feature>
<protein>
    <submittedName>
        <fullName evidence="9">Multidrug export protein EmrB</fullName>
    </submittedName>
</protein>
<dbReference type="EMBL" id="PVNL01000135">
    <property type="protein sequence ID" value="PRP96051.1"/>
    <property type="molecule type" value="Genomic_DNA"/>
</dbReference>
<evidence type="ECO:0000313" key="9">
    <source>
        <dbReference type="EMBL" id="PRP96051.1"/>
    </source>
</evidence>
<feature type="transmembrane region" description="Helical" evidence="7">
    <location>
        <begin position="339"/>
        <end position="356"/>
    </location>
</feature>
<keyword evidence="6 7" id="KW-0472">Membrane</keyword>
<dbReference type="OrthoDB" id="9807274at2"/>
<feature type="transmembrane region" description="Helical" evidence="7">
    <location>
        <begin position="112"/>
        <end position="133"/>
    </location>
</feature>
<reference evidence="9 10" key="1">
    <citation type="submission" date="2018-03" db="EMBL/GenBank/DDBJ databases">
        <title>Draft Genome Sequences of the Obligatory Marine Myxobacteria Enhygromyxa salina SWB007.</title>
        <authorList>
            <person name="Poehlein A."/>
            <person name="Moghaddam J.A."/>
            <person name="Harms H."/>
            <person name="Alanjari M."/>
            <person name="Koenig G.M."/>
            <person name="Daniel R."/>
            <person name="Schaeberle T.F."/>
        </authorList>
    </citation>
    <scope>NUCLEOTIDE SEQUENCE [LARGE SCALE GENOMIC DNA]</scope>
    <source>
        <strain evidence="9 10">SWB007</strain>
    </source>
</reference>
<dbReference type="GO" id="GO:0022857">
    <property type="term" value="F:transmembrane transporter activity"/>
    <property type="evidence" value="ECO:0007669"/>
    <property type="project" value="InterPro"/>
</dbReference>
<dbReference type="RefSeq" id="WP_106093679.1">
    <property type="nucleotide sequence ID" value="NZ_PVNL01000135.1"/>
</dbReference>
<dbReference type="SUPFAM" id="SSF103473">
    <property type="entry name" value="MFS general substrate transporter"/>
    <property type="match status" value="1"/>
</dbReference>